<reference evidence="1 2" key="1">
    <citation type="journal article" date="2013" name="BMC Genomics">
        <title>The genome and transcriptome of the pine saprophyte Ophiostoma piceae, and a comparison with the bark beetle-associated pine pathogen Grosmannia clavigera.</title>
        <authorList>
            <person name="Haridas S."/>
            <person name="Wang Y."/>
            <person name="Lim L."/>
            <person name="Massoumi Alamouti S."/>
            <person name="Jackman S."/>
            <person name="Docking R."/>
            <person name="Robertson G."/>
            <person name="Birol I."/>
            <person name="Bohlmann J."/>
            <person name="Breuil C."/>
        </authorList>
    </citation>
    <scope>NUCLEOTIDE SEQUENCE [LARGE SCALE GENOMIC DNA]</scope>
    <source>
        <strain evidence="1 2">UAMH 11346</strain>
    </source>
</reference>
<proteinExistence type="predicted"/>
<name>S3CZV1_OPHP1</name>
<dbReference type="EMBL" id="KE148153">
    <property type="protein sequence ID" value="EPE06515.1"/>
    <property type="molecule type" value="Genomic_DNA"/>
</dbReference>
<dbReference type="HOGENOM" id="CLU_2237355_0_0_1"/>
<protein>
    <submittedName>
        <fullName evidence="1">Uncharacterized protein</fullName>
    </submittedName>
</protein>
<organism evidence="1 2">
    <name type="scientific">Ophiostoma piceae (strain UAMH 11346)</name>
    <name type="common">Sap stain fungus</name>
    <dbReference type="NCBI Taxonomy" id="1262450"/>
    <lineage>
        <taxon>Eukaryota</taxon>
        <taxon>Fungi</taxon>
        <taxon>Dikarya</taxon>
        <taxon>Ascomycota</taxon>
        <taxon>Pezizomycotina</taxon>
        <taxon>Sordariomycetes</taxon>
        <taxon>Sordariomycetidae</taxon>
        <taxon>Ophiostomatales</taxon>
        <taxon>Ophiostomataceae</taxon>
        <taxon>Ophiostoma</taxon>
    </lineage>
</organism>
<evidence type="ECO:0000313" key="2">
    <source>
        <dbReference type="Proteomes" id="UP000016923"/>
    </source>
</evidence>
<gene>
    <name evidence="1" type="ORF">F503_02643</name>
</gene>
<dbReference type="VEuPathDB" id="FungiDB:F503_02643"/>
<evidence type="ECO:0000313" key="1">
    <source>
        <dbReference type="EMBL" id="EPE06515.1"/>
    </source>
</evidence>
<sequence>MCAGMASCLADDDAYVSTPELQCEFSISSQEANLATPPRPRRAIELNCRTVDTRGIHRIFRVLASGRVDECKYSETQAVEVSAGTAPQKLCGKAMGTPRHYGALG</sequence>
<keyword evidence="2" id="KW-1185">Reference proteome</keyword>
<dbReference type="Proteomes" id="UP000016923">
    <property type="component" value="Unassembled WGS sequence"/>
</dbReference>
<accession>S3CZV1</accession>
<dbReference type="AlphaFoldDB" id="S3CZV1"/>